<keyword evidence="5" id="KW-0210">Decarboxylase</keyword>
<dbReference type="SFLD" id="SFLDS00055">
    <property type="entry name" value="Pyruvoyl-Dependent_Histidine/A"/>
    <property type="match status" value="1"/>
</dbReference>
<evidence type="ECO:0000313" key="9">
    <source>
        <dbReference type="EMBL" id="CAA9371161.1"/>
    </source>
</evidence>
<comment type="cofactor">
    <cofactor evidence="1">
        <name>pyruvate</name>
        <dbReference type="ChEBI" id="CHEBI:15361"/>
    </cofactor>
</comment>
<accession>A0A6J4MWY4</accession>
<protein>
    <recommendedName>
        <fullName evidence="4">Pyruvoyl-dependent arginine decarboxylase AaxB</fullName>
        <ecNumber evidence="3">4.1.1.19</ecNumber>
    </recommendedName>
</protein>
<sequence length="187" mass="20004">MSALDQVGASSELPVRRLPEQAAVPRGQRDGVLPISIRTATGTGRTELSAWDDALWHAGVANFNLIRLSSVIPRQSRISFTSEPLAGEHGDQLYCVYASTLAAEPGDIAWAGIGWTRDEDGRGLFVEHSATSEKALSELIHLSLEDMIERRGGYGVIDSVVVSAQNTGLPACALAIATYQVSGWELS</sequence>
<gene>
    <name evidence="9" type="ORF">AVDCRST_MAG47-1238</name>
</gene>
<comment type="catalytic activity">
    <reaction evidence="8">
        <text>L-arginine + H(+) = agmatine + CO2</text>
        <dbReference type="Rhea" id="RHEA:17641"/>
        <dbReference type="ChEBI" id="CHEBI:15378"/>
        <dbReference type="ChEBI" id="CHEBI:16526"/>
        <dbReference type="ChEBI" id="CHEBI:32682"/>
        <dbReference type="ChEBI" id="CHEBI:58145"/>
        <dbReference type="EC" id="4.1.1.19"/>
    </reaction>
</comment>
<reference evidence="9" key="1">
    <citation type="submission" date="2020-02" db="EMBL/GenBank/DDBJ databases">
        <authorList>
            <person name="Meier V. D."/>
        </authorList>
    </citation>
    <scope>NUCLEOTIDE SEQUENCE</scope>
    <source>
        <strain evidence="9">AVDCRST_MAG47</strain>
    </source>
</reference>
<evidence type="ECO:0000256" key="8">
    <source>
        <dbReference type="ARBA" id="ARBA00049309"/>
    </source>
</evidence>
<evidence type="ECO:0000256" key="5">
    <source>
        <dbReference type="ARBA" id="ARBA00022793"/>
    </source>
</evidence>
<dbReference type="EC" id="4.1.1.19" evidence="3"/>
<dbReference type="AlphaFoldDB" id="A0A6J4MWY4"/>
<evidence type="ECO:0000256" key="3">
    <source>
        <dbReference type="ARBA" id="ARBA00012426"/>
    </source>
</evidence>
<keyword evidence="6" id="KW-0456">Lyase</keyword>
<evidence type="ECO:0000256" key="2">
    <source>
        <dbReference type="ARBA" id="ARBA00008611"/>
    </source>
</evidence>
<evidence type="ECO:0000256" key="4">
    <source>
        <dbReference type="ARBA" id="ARBA00014727"/>
    </source>
</evidence>
<organism evidence="9">
    <name type="scientific">uncultured Nocardioidaceae bacterium</name>
    <dbReference type="NCBI Taxonomy" id="253824"/>
    <lineage>
        <taxon>Bacteria</taxon>
        <taxon>Bacillati</taxon>
        <taxon>Actinomycetota</taxon>
        <taxon>Actinomycetes</taxon>
        <taxon>Propionibacteriales</taxon>
        <taxon>Nocardioidaceae</taxon>
        <taxon>environmental samples</taxon>
    </lineage>
</organism>
<name>A0A6J4MWY4_9ACTN</name>
<evidence type="ECO:0000256" key="7">
    <source>
        <dbReference type="ARBA" id="ARBA00023317"/>
    </source>
</evidence>
<dbReference type="Gene3D" id="3.50.20.10">
    <property type="entry name" value="Pyruvoyl-Dependent Histidine Decarboxylase, subunit B"/>
    <property type="match status" value="1"/>
</dbReference>
<dbReference type="GO" id="GO:0008792">
    <property type="term" value="F:arginine decarboxylase activity"/>
    <property type="evidence" value="ECO:0007669"/>
    <property type="project" value="UniProtKB-EC"/>
</dbReference>
<dbReference type="SFLD" id="SFLDG01170">
    <property type="entry name" value="Pyruvoyl-dependent_arginine_de"/>
    <property type="match status" value="1"/>
</dbReference>
<dbReference type="InterPro" id="IPR002724">
    <property type="entry name" value="Pyruvoyl-dep_arg_deCO2ase"/>
</dbReference>
<evidence type="ECO:0000256" key="6">
    <source>
        <dbReference type="ARBA" id="ARBA00023239"/>
    </source>
</evidence>
<proteinExistence type="inferred from homology"/>
<dbReference type="EMBL" id="CADCUK010000088">
    <property type="protein sequence ID" value="CAA9371161.1"/>
    <property type="molecule type" value="Genomic_DNA"/>
</dbReference>
<dbReference type="InterPro" id="IPR016105">
    <property type="entry name" value="Pyr-dep_his/arg-deCO2ase_sand"/>
</dbReference>
<dbReference type="PANTHER" id="PTHR40438">
    <property type="entry name" value="PYRUVOYL-DEPENDENT ARGININE DECARBOXYLASE"/>
    <property type="match status" value="1"/>
</dbReference>
<keyword evidence="7" id="KW-0670">Pyruvate</keyword>
<dbReference type="Pfam" id="PF01862">
    <property type="entry name" value="PvlArgDC"/>
    <property type="match status" value="1"/>
</dbReference>
<dbReference type="InterPro" id="IPR016104">
    <property type="entry name" value="Pyr-dep_his/arg-deCO2ase"/>
</dbReference>
<dbReference type="PANTHER" id="PTHR40438:SF1">
    <property type="entry name" value="PYRUVOYL-DEPENDENT ARGININE DECARBOXYLASE"/>
    <property type="match status" value="1"/>
</dbReference>
<evidence type="ECO:0000256" key="1">
    <source>
        <dbReference type="ARBA" id="ARBA00001928"/>
    </source>
</evidence>
<dbReference type="GO" id="GO:0006527">
    <property type="term" value="P:L-arginine catabolic process"/>
    <property type="evidence" value="ECO:0007669"/>
    <property type="project" value="InterPro"/>
</dbReference>
<dbReference type="SUPFAM" id="SSF56271">
    <property type="entry name" value="Pyruvoyl-dependent histidine and arginine decarboxylases"/>
    <property type="match status" value="1"/>
</dbReference>
<comment type="similarity">
    <text evidence="2">Belongs to the pyruvoyl-dependent arginine decarboxylase family.</text>
</comment>